<keyword evidence="3" id="KW-1185">Reference proteome</keyword>
<protein>
    <recommendedName>
        <fullName evidence="1">PTS EIIA type-2 domain-containing protein</fullName>
    </recommendedName>
</protein>
<organism evidence="2 3">
    <name type="scientific">Companilactobacillus alimentarius DSM 20249</name>
    <dbReference type="NCBI Taxonomy" id="1423720"/>
    <lineage>
        <taxon>Bacteria</taxon>
        <taxon>Bacillati</taxon>
        <taxon>Bacillota</taxon>
        <taxon>Bacilli</taxon>
        <taxon>Lactobacillales</taxon>
        <taxon>Lactobacillaceae</taxon>
        <taxon>Companilactobacillus</taxon>
    </lineage>
</organism>
<dbReference type="PANTHER" id="PTHR47738:SF1">
    <property type="entry name" value="NITROGEN REGULATORY PROTEIN"/>
    <property type="match status" value="1"/>
</dbReference>
<dbReference type="PROSITE" id="PS51094">
    <property type="entry name" value="PTS_EIIA_TYPE_2"/>
    <property type="match status" value="1"/>
</dbReference>
<dbReference type="SUPFAM" id="SSF55804">
    <property type="entry name" value="Phoshotransferase/anion transport protein"/>
    <property type="match status" value="1"/>
</dbReference>
<evidence type="ECO:0000313" key="2">
    <source>
        <dbReference type="EMBL" id="AUI71081.1"/>
    </source>
</evidence>
<evidence type="ECO:0000259" key="1">
    <source>
        <dbReference type="PROSITE" id="PS51094"/>
    </source>
</evidence>
<dbReference type="KEGG" id="lali:LA20249_02195"/>
<dbReference type="InterPro" id="IPR002178">
    <property type="entry name" value="PTS_EIIA_type-2_dom"/>
</dbReference>
<dbReference type="STRING" id="1423720.FC67_GL001714"/>
<accession>A0A2K9HEU1</accession>
<dbReference type="InterPro" id="IPR016152">
    <property type="entry name" value="PTrfase/Anion_transptr"/>
</dbReference>
<dbReference type="PANTHER" id="PTHR47738">
    <property type="entry name" value="PTS SYSTEM FRUCTOSE-LIKE EIIA COMPONENT-RELATED"/>
    <property type="match status" value="1"/>
</dbReference>
<dbReference type="AlphaFoldDB" id="A0A2K9HEU1"/>
<dbReference type="RefSeq" id="WP_057739393.1">
    <property type="nucleotide sequence ID" value="NZ_AZDQ01000043.1"/>
</dbReference>
<dbReference type="Gene3D" id="3.40.930.10">
    <property type="entry name" value="Mannitol-specific EII, Chain A"/>
    <property type="match status" value="1"/>
</dbReference>
<dbReference type="InterPro" id="IPR051541">
    <property type="entry name" value="PTS_SugarTrans_NitroReg"/>
</dbReference>
<dbReference type="Proteomes" id="UP000234653">
    <property type="component" value="Chromosome"/>
</dbReference>
<dbReference type="Pfam" id="PF00359">
    <property type="entry name" value="PTS_EIIA_2"/>
    <property type="match status" value="1"/>
</dbReference>
<proteinExistence type="predicted"/>
<dbReference type="GO" id="GO:0030295">
    <property type="term" value="F:protein kinase activator activity"/>
    <property type="evidence" value="ECO:0007669"/>
    <property type="project" value="TreeGrafter"/>
</dbReference>
<name>A0A2K9HEU1_9LACO</name>
<feature type="domain" description="PTS EIIA type-2" evidence="1">
    <location>
        <begin position="48"/>
        <end position="190"/>
    </location>
</feature>
<dbReference type="EMBL" id="CP018867">
    <property type="protein sequence ID" value="AUI71081.1"/>
    <property type="molecule type" value="Genomic_DNA"/>
</dbReference>
<sequence length="190" mass="21715">MSNSLWNHIKNIFSTDDSVDEGRIETNDIHDPQNKARSQAQAQCDFSEILDVKNIVMEVDLHSQAEVLKYLTDFYHRLNLATDSEKLYGRFLLREKESATNLGSGIVMPHAVDSSVQKLTMIILKLENPLMWDDQKVSWVIALLIPESEKDFSHVKYMAGIARLLLKPTFVYALKETTTAKQVEKLFVNS</sequence>
<reference evidence="2 3" key="1">
    <citation type="submission" date="2016-12" db="EMBL/GenBank/DDBJ databases">
        <title>The whole genome sequencing and assembly of Lactobacillus alimentarius DSM 20249T strain.</title>
        <authorList>
            <person name="Lee Y.-J."/>
            <person name="Yi H."/>
            <person name="Bahn Y.-S."/>
            <person name="Kim J.F."/>
            <person name="Lee D.-W."/>
        </authorList>
    </citation>
    <scope>NUCLEOTIDE SEQUENCE [LARGE SCALE GENOMIC DNA]</scope>
    <source>
        <strain evidence="2 3">DSM 20249</strain>
    </source>
</reference>
<gene>
    <name evidence="2" type="ORF">LA20249_02195</name>
</gene>
<evidence type="ECO:0000313" key="3">
    <source>
        <dbReference type="Proteomes" id="UP000234653"/>
    </source>
</evidence>